<dbReference type="AlphaFoldDB" id="A0A392QC64"/>
<dbReference type="EMBL" id="LXQA010127450">
    <property type="protein sequence ID" value="MCI21911.1"/>
    <property type="molecule type" value="Genomic_DNA"/>
</dbReference>
<sequence length="22" mass="2452">VTTEVDSQLVEQLPQVAKQLIL</sequence>
<organism evidence="1 2">
    <name type="scientific">Trifolium medium</name>
    <dbReference type="NCBI Taxonomy" id="97028"/>
    <lineage>
        <taxon>Eukaryota</taxon>
        <taxon>Viridiplantae</taxon>
        <taxon>Streptophyta</taxon>
        <taxon>Embryophyta</taxon>
        <taxon>Tracheophyta</taxon>
        <taxon>Spermatophyta</taxon>
        <taxon>Magnoliopsida</taxon>
        <taxon>eudicotyledons</taxon>
        <taxon>Gunneridae</taxon>
        <taxon>Pentapetalae</taxon>
        <taxon>rosids</taxon>
        <taxon>fabids</taxon>
        <taxon>Fabales</taxon>
        <taxon>Fabaceae</taxon>
        <taxon>Papilionoideae</taxon>
        <taxon>50 kb inversion clade</taxon>
        <taxon>NPAAA clade</taxon>
        <taxon>Hologalegina</taxon>
        <taxon>IRL clade</taxon>
        <taxon>Trifolieae</taxon>
        <taxon>Trifolium</taxon>
    </lineage>
</organism>
<evidence type="ECO:0000313" key="1">
    <source>
        <dbReference type="EMBL" id="MCI21911.1"/>
    </source>
</evidence>
<accession>A0A392QC64</accession>
<proteinExistence type="predicted"/>
<feature type="non-terminal residue" evidence="1">
    <location>
        <position position="1"/>
    </location>
</feature>
<evidence type="ECO:0000313" key="2">
    <source>
        <dbReference type="Proteomes" id="UP000265520"/>
    </source>
</evidence>
<keyword evidence="2" id="KW-1185">Reference proteome</keyword>
<name>A0A392QC64_9FABA</name>
<protein>
    <submittedName>
        <fullName evidence="1">Uncharacterized protein</fullName>
    </submittedName>
</protein>
<dbReference type="Proteomes" id="UP000265520">
    <property type="component" value="Unassembled WGS sequence"/>
</dbReference>
<comment type="caution">
    <text evidence="1">The sequence shown here is derived from an EMBL/GenBank/DDBJ whole genome shotgun (WGS) entry which is preliminary data.</text>
</comment>
<reference evidence="1 2" key="1">
    <citation type="journal article" date="2018" name="Front. Plant Sci.">
        <title>Red Clover (Trifolium pratense) and Zigzag Clover (T. medium) - A Picture of Genomic Similarities and Differences.</title>
        <authorList>
            <person name="Dluhosova J."/>
            <person name="Istvanek J."/>
            <person name="Nedelnik J."/>
            <person name="Repkova J."/>
        </authorList>
    </citation>
    <scope>NUCLEOTIDE SEQUENCE [LARGE SCALE GENOMIC DNA]</scope>
    <source>
        <strain evidence="2">cv. 10/8</strain>
        <tissue evidence="1">Leaf</tissue>
    </source>
</reference>